<evidence type="ECO:0000313" key="7">
    <source>
        <dbReference type="Proteomes" id="UP000326202"/>
    </source>
</evidence>
<evidence type="ECO:0000256" key="4">
    <source>
        <dbReference type="ARBA" id="ARBA00023136"/>
    </source>
</evidence>
<comment type="subcellular location">
    <subcellularLocation>
        <location evidence="1">Membrane</location>
        <topology evidence="1">Multi-pass membrane protein</topology>
    </subcellularLocation>
</comment>
<dbReference type="EMBL" id="CP042906">
    <property type="protein sequence ID" value="QEX19800.1"/>
    <property type="molecule type" value="Genomic_DNA"/>
</dbReference>
<organism evidence="6 7">
    <name type="scientific">Hypericibacter terrae</name>
    <dbReference type="NCBI Taxonomy" id="2602015"/>
    <lineage>
        <taxon>Bacteria</taxon>
        <taxon>Pseudomonadati</taxon>
        <taxon>Pseudomonadota</taxon>
        <taxon>Alphaproteobacteria</taxon>
        <taxon>Rhodospirillales</taxon>
        <taxon>Dongiaceae</taxon>
        <taxon>Hypericibacter</taxon>
    </lineage>
</organism>
<sequence>MFSALAAAFGDLGNPRVRAVLWKSLGLALVVLALLSVGLWFLTAWLAHFDIGWLDKVIEFAAGFGVVILAWFLFPAAVTSTLGVFLDEVSDTVEQAHYPLLPPARPQSWGEIIRQTLAFTAVAVGLNLLLLPFYLLLLWFPPAYAVLFYGVNGYLLGREYFEQVAMRRMDPEAARRLRRAHQGRIVLAGIAIAFLLTVPILNLIAPVLATAFMVHLSMALMAPPSRR</sequence>
<name>A0A5J6MUN4_9PROT</name>
<dbReference type="Proteomes" id="UP000326202">
    <property type="component" value="Chromosome"/>
</dbReference>
<dbReference type="RefSeq" id="WP_151179831.1">
    <property type="nucleotide sequence ID" value="NZ_CP042906.1"/>
</dbReference>
<dbReference type="Pfam" id="PF07264">
    <property type="entry name" value="EI24"/>
    <property type="match status" value="1"/>
</dbReference>
<keyword evidence="7" id="KW-1185">Reference proteome</keyword>
<proteinExistence type="predicted"/>
<evidence type="ECO:0000256" key="5">
    <source>
        <dbReference type="SAM" id="Phobius"/>
    </source>
</evidence>
<keyword evidence="4 5" id="KW-0472">Membrane</keyword>
<reference evidence="6 7" key="1">
    <citation type="submission" date="2019-08" db="EMBL/GenBank/DDBJ databases">
        <title>Hyperibacter terrae gen. nov., sp. nov. and Hyperibacter viscosus sp. nov., two new members in the family Rhodospirillaceae isolated from the rhizosphere of Hypericum perforatum.</title>
        <authorList>
            <person name="Noviana Z."/>
        </authorList>
    </citation>
    <scope>NUCLEOTIDE SEQUENCE [LARGE SCALE GENOMIC DNA]</scope>
    <source>
        <strain evidence="6 7">R5913</strain>
    </source>
</reference>
<accession>A0A5J6MUN4</accession>
<gene>
    <name evidence="6" type="ORF">FRZ44_51150</name>
</gene>
<evidence type="ECO:0000256" key="1">
    <source>
        <dbReference type="ARBA" id="ARBA00004141"/>
    </source>
</evidence>
<dbReference type="KEGG" id="htq:FRZ44_51150"/>
<feature type="transmembrane region" description="Helical" evidence="5">
    <location>
        <begin position="182"/>
        <end position="198"/>
    </location>
</feature>
<keyword evidence="3 5" id="KW-1133">Transmembrane helix</keyword>
<dbReference type="InterPro" id="IPR059112">
    <property type="entry name" value="CysZ/EI24"/>
</dbReference>
<dbReference type="OrthoDB" id="5421146at2"/>
<evidence type="ECO:0000313" key="6">
    <source>
        <dbReference type="EMBL" id="QEX19800.1"/>
    </source>
</evidence>
<evidence type="ECO:0000256" key="3">
    <source>
        <dbReference type="ARBA" id="ARBA00022989"/>
    </source>
</evidence>
<evidence type="ECO:0008006" key="8">
    <source>
        <dbReference type="Google" id="ProtNLM"/>
    </source>
</evidence>
<feature type="transmembrane region" description="Helical" evidence="5">
    <location>
        <begin position="60"/>
        <end position="86"/>
    </location>
</feature>
<keyword evidence="2 5" id="KW-0812">Transmembrane</keyword>
<evidence type="ECO:0000256" key="2">
    <source>
        <dbReference type="ARBA" id="ARBA00022692"/>
    </source>
</evidence>
<feature type="transmembrane region" description="Helical" evidence="5">
    <location>
        <begin position="25"/>
        <end position="48"/>
    </location>
</feature>
<dbReference type="AlphaFoldDB" id="A0A5J6MUN4"/>
<protein>
    <recommendedName>
        <fullName evidence="8">Cysteine biosynthesis protein</fullName>
    </recommendedName>
</protein>
<feature type="transmembrane region" description="Helical" evidence="5">
    <location>
        <begin position="143"/>
        <end position="161"/>
    </location>
</feature>